<gene>
    <name evidence="2" type="ORF">FEM03_16225</name>
</gene>
<comment type="caution">
    <text evidence="2">The sequence shown here is derived from an EMBL/GenBank/DDBJ whole genome shotgun (WGS) entry which is preliminary data.</text>
</comment>
<feature type="transmembrane region" description="Helical" evidence="1">
    <location>
        <begin position="23"/>
        <end position="49"/>
    </location>
</feature>
<sequence length="152" mass="15726">MADIPPPLTAIGPSESEKNTKKILLGCGGCASLALLGIGIFVFGIIMIVSTAMKSTDAYKQAYQIAVSSPDIQRALGTPIKDGFLPTGSIKTNNGVGNADFNIKISGPNGEGTVQVSAHKPAGGQWTYQVLECSLPESGRIINLIPAQAPSE</sequence>
<organism evidence="2 3">
    <name type="scientific">Phragmitibacter flavus</name>
    <dbReference type="NCBI Taxonomy" id="2576071"/>
    <lineage>
        <taxon>Bacteria</taxon>
        <taxon>Pseudomonadati</taxon>
        <taxon>Verrucomicrobiota</taxon>
        <taxon>Verrucomicrobiia</taxon>
        <taxon>Verrucomicrobiales</taxon>
        <taxon>Verrucomicrobiaceae</taxon>
        <taxon>Phragmitibacter</taxon>
    </lineage>
</organism>
<dbReference type="Proteomes" id="UP000306196">
    <property type="component" value="Unassembled WGS sequence"/>
</dbReference>
<accession>A0A5R8KC18</accession>
<keyword evidence="1" id="KW-0472">Membrane</keyword>
<dbReference type="Pfam" id="PF08695">
    <property type="entry name" value="Coa1"/>
    <property type="match status" value="1"/>
</dbReference>
<keyword evidence="3" id="KW-1185">Reference proteome</keyword>
<dbReference type="EMBL" id="VAUV01000011">
    <property type="protein sequence ID" value="TLD69864.1"/>
    <property type="molecule type" value="Genomic_DNA"/>
</dbReference>
<dbReference type="OrthoDB" id="192488at2"/>
<evidence type="ECO:0000256" key="1">
    <source>
        <dbReference type="SAM" id="Phobius"/>
    </source>
</evidence>
<name>A0A5R8KC18_9BACT</name>
<evidence type="ECO:0008006" key="4">
    <source>
        <dbReference type="Google" id="ProtNLM"/>
    </source>
</evidence>
<keyword evidence="1" id="KW-1133">Transmembrane helix</keyword>
<evidence type="ECO:0000313" key="2">
    <source>
        <dbReference type="EMBL" id="TLD69864.1"/>
    </source>
</evidence>
<keyword evidence="1" id="KW-0812">Transmembrane</keyword>
<reference evidence="2 3" key="1">
    <citation type="submission" date="2019-05" db="EMBL/GenBank/DDBJ databases">
        <title>Verrucobacter flavum gen. nov., sp. nov. a new member of the family Verrucomicrobiaceae.</title>
        <authorList>
            <person name="Szuroczki S."/>
            <person name="Abbaszade G."/>
            <person name="Szabo A."/>
            <person name="Felfoldi T."/>
            <person name="Schumann P."/>
            <person name="Boka K."/>
            <person name="Keki Z."/>
            <person name="Toumi M."/>
            <person name="Toth E."/>
        </authorList>
    </citation>
    <scope>NUCLEOTIDE SEQUENCE [LARGE SCALE GENOMIC DNA]</scope>
    <source>
        <strain evidence="2 3">MG-N-17</strain>
    </source>
</reference>
<proteinExistence type="predicted"/>
<dbReference type="RefSeq" id="WP_138087322.1">
    <property type="nucleotide sequence ID" value="NZ_VAUV01000011.1"/>
</dbReference>
<protein>
    <recommendedName>
        <fullName evidence="4">Cytochrome oxidase complex assembly protein 1</fullName>
    </recommendedName>
</protein>
<evidence type="ECO:0000313" key="3">
    <source>
        <dbReference type="Proteomes" id="UP000306196"/>
    </source>
</evidence>
<dbReference type="InterPro" id="IPR014807">
    <property type="entry name" value="Coa1"/>
</dbReference>
<dbReference type="AlphaFoldDB" id="A0A5R8KC18"/>